<feature type="compositionally biased region" description="Polar residues" evidence="1">
    <location>
        <begin position="1"/>
        <end position="17"/>
    </location>
</feature>
<dbReference type="EMBL" id="LAVV01010408">
    <property type="protein sequence ID" value="KNZ49090.1"/>
    <property type="molecule type" value="Genomic_DNA"/>
</dbReference>
<reference evidence="2 3" key="1">
    <citation type="submission" date="2015-08" db="EMBL/GenBank/DDBJ databases">
        <title>Next Generation Sequencing and Analysis of the Genome of Puccinia sorghi L Schw, the Causal Agent of Maize Common Rust.</title>
        <authorList>
            <person name="Rochi L."/>
            <person name="Burguener G."/>
            <person name="Darino M."/>
            <person name="Turjanski A."/>
            <person name="Kreff E."/>
            <person name="Dieguez M.J."/>
            <person name="Sacco F."/>
        </authorList>
    </citation>
    <scope>NUCLEOTIDE SEQUENCE [LARGE SCALE GENOMIC DNA]</scope>
    <source>
        <strain evidence="2 3">RO10H11247</strain>
    </source>
</reference>
<keyword evidence="3" id="KW-1185">Reference proteome</keyword>
<gene>
    <name evidence="2" type="ORF">VP01_5219g3</name>
</gene>
<dbReference type="VEuPathDB" id="FungiDB:VP01_5219g3"/>
<proteinExistence type="predicted"/>
<feature type="compositionally biased region" description="Polar residues" evidence="1">
    <location>
        <begin position="56"/>
        <end position="69"/>
    </location>
</feature>
<dbReference type="OrthoDB" id="10556228at2759"/>
<evidence type="ECO:0000256" key="1">
    <source>
        <dbReference type="SAM" id="MobiDB-lite"/>
    </source>
</evidence>
<evidence type="ECO:0000313" key="3">
    <source>
        <dbReference type="Proteomes" id="UP000037035"/>
    </source>
</evidence>
<accession>A0A0L6UML8</accession>
<feature type="region of interest" description="Disordered" evidence="1">
    <location>
        <begin position="1"/>
        <end position="141"/>
    </location>
</feature>
<organism evidence="2 3">
    <name type="scientific">Puccinia sorghi</name>
    <dbReference type="NCBI Taxonomy" id="27349"/>
    <lineage>
        <taxon>Eukaryota</taxon>
        <taxon>Fungi</taxon>
        <taxon>Dikarya</taxon>
        <taxon>Basidiomycota</taxon>
        <taxon>Pucciniomycotina</taxon>
        <taxon>Pucciniomycetes</taxon>
        <taxon>Pucciniales</taxon>
        <taxon>Pucciniaceae</taxon>
        <taxon>Puccinia</taxon>
    </lineage>
</organism>
<sequence length="141" mass="15609">MPNKSTQSPSVNPSGYGSNLLDRQDQQNSGVTTPVKRPGMIQHSSDSRRSIAQPFNIINKNPPQKQKNVPSDYETKSKITPIYSTRKGKKKTKNPPTFSQSTLAGSSQFINLAQDSDEENTKVKHKHQRRIFTGSGFPPVG</sequence>
<dbReference type="Proteomes" id="UP000037035">
    <property type="component" value="Unassembled WGS sequence"/>
</dbReference>
<evidence type="ECO:0000313" key="2">
    <source>
        <dbReference type="EMBL" id="KNZ49090.1"/>
    </source>
</evidence>
<comment type="caution">
    <text evidence="2">The sequence shown here is derived from an EMBL/GenBank/DDBJ whole genome shotgun (WGS) entry which is preliminary data.</text>
</comment>
<feature type="compositionally biased region" description="Polar residues" evidence="1">
    <location>
        <begin position="94"/>
        <end position="114"/>
    </location>
</feature>
<name>A0A0L6UML8_9BASI</name>
<protein>
    <submittedName>
        <fullName evidence="2">Uncharacterized protein</fullName>
    </submittedName>
</protein>
<dbReference type="AlphaFoldDB" id="A0A0L6UML8"/>